<dbReference type="EMBL" id="VSSQ01045887">
    <property type="protein sequence ID" value="MPM99814.1"/>
    <property type="molecule type" value="Genomic_DNA"/>
</dbReference>
<reference evidence="1" key="1">
    <citation type="submission" date="2019-08" db="EMBL/GenBank/DDBJ databases">
        <authorList>
            <person name="Kucharzyk K."/>
            <person name="Murdoch R.W."/>
            <person name="Higgins S."/>
            <person name="Loffler F."/>
        </authorList>
    </citation>
    <scope>NUCLEOTIDE SEQUENCE</scope>
</reference>
<protein>
    <submittedName>
        <fullName evidence="1">Uncharacterized protein</fullName>
    </submittedName>
</protein>
<accession>A0A645ECP9</accession>
<sequence length="203" mass="23247">MKADELQRIDGTLWVLSTLFNRDIAGYCRHLGKLPVIELLHENLDFAGGRVEWQTLLEIVLECVFRHTALKDRNGLLFKAVEAGRFRHELLKILPCTPQPVVKRAVVGVKSLFKPQPLRDLTDPVKLQPGLKYWRNCSVVIEHIILACPGRRDVFGLKERGGRQHQICAFCAWRHEEVRQYDPVILFGVPQDLQRVVDVGVLV</sequence>
<proteinExistence type="predicted"/>
<evidence type="ECO:0000313" key="1">
    <source>
        <dbReference type="EMBL" id="MPM99814.1"/>
    </source>
</evidence>
<gene>
    <name evidence="1" type="ORF">SDC9_147008</name>
</gene>
<comment type="caution">
    <text evidence="1">The sequence shown here is derived from an EMBL/GenBank/DDBJ whole genome shotgun (WGS) entry which is preliminary data.</text>
</comment>
<dbReference type="AlphaFoldDB" id="A0A645ECP9"/>
<organism evidence="1">
    <name type="scientific">bioreactor metagenome</name>
    <dbReference type="NCBI Taxonomy" id="1076179"/>
    <lineage>
        <taxon>unclassified sequences</taxon>
        <taxon>metagenomes</taxon>
        <taxon>ecological metagenomes</taxon>
    </lineage>
</organism>
<name>A0A645ECP9_9ZZZZ</name>